<evidence type="ECO:0000313" key="2">
    <source>
        <dbReference type="EMBL" id="KAK5090988.1"/>
    </source>
</evidence>
<comment type="caution">
    <text evidence="2">The sequence shown here is derived from an EMBL/GenBank/DDBJ whole genome shotgun (WGS) entry which is preliminary data.</text>
</comment>
<feature type="compositionally biased region" description="Low complexity" evidence="1">
    <location>
        <begin position="441"/>
        <end position="456"/>
    </location>
</feature>
<feature type="region of interest" description="Disordered" evidence="1">
    <location>
        <begin position="267"/>
        <end position="286"/>
    </location>
</feature>
<feature type="region of interest" description="Disordered" evidence="1">
    <location>
        <begin position="25"/>
        <end position="58"/>
    </location>
</feature>
<gene>
    <name evidence="2" type="ORF">LTR05_001167</name>
</gene>
<feature type="compositionally biased region" description="Low complexity" evidence="1">
    <location>
        <begin position="425"/>
        <end position="434"/>
    </location>
</feature>
<feature type="compositionally biased region" description="Polar residues" evidence="1">
    <location>
        <begin position="273"/>
        <end position="282"/>
    </location>
</feature>
<evidence type="ECO:0000313" key="3">
    <source>
        <dbReference type="Proteomes" id="UP001309876"/>
    </source>
</evidence>
<organism evidence="2 3">
    <name type="scientific">Lithohypha guttulata</name>
    <dbReference type="NCBI Taxonomy" id="1690604"/>
    <lineage>
        <taxon>Eukaryota</taxon>
        <taxon>Fungi</taxon>
        <taxon>Dikarya</taxon>
        <taxon>Ascomycota</taxon>
        <taxon>Pezizomycotina</taxon>
        <taxon>Eurotiomycetes</taxon>
        <taxon>Chaetothyriomycetidae</taxon>
        <taxon>Chaetothyriales</taxon>
        <taxon>Trichomeriaceae</taxon>
        <taxon>Lithohypha</taxon>
    </lineage>
</organism>
<feature type="region of interest" description="Disordered" evidence="1">
    <location>
        <begin position="381"/>
        <end position="471"/>
    </location>
</feature>
<dbReference type="EMBL" id="JAVRRJ010000001">
    <property type="protein sequence ID" value="KAK5090988.1"/>
    <property type="molecule type" value="Genomic_DNA"/>
</dbReference>
<dbReference type="Proteomes" id="UP001309876">
    <property type="component" value="Unassembled WGS sequence"/>
</dbReference>
<protein>
    <submittedName>
        <fullName evidence="2">Uncharacterized protein</fullName>
    </submittedName>
</protein>
<reference evidence="2 3" key="1">
    <citation type="submission" date="2023-08" db="EMBL/GenBank/DDBJ databases">
        <title>Black Yeasts Isolated from many extreme environments.</title>
        <authorList>
            <person name="Coleine C."/>
            <person name="Stajich J.E."/>
            <person name="Selbmann L."/>
        </authorList>
    </citation>
    <scope>NUCLEOTIDE SEQUENCE [LARGE SCALE GENOMIC DNA]</scope>
    <source>
        <strain evidence="2 3">CCFEE 5910</strain>
    </source>
</reference>
<accession>A0AAN7T5X2</accession>
<keyword evidence="3" id="KW-1185">Reference proteome</keyword>
<dbReference type="AlphaFoldDB" id="A0AAN7T5X2"/>
<evidence type="ECO:0000256" key="1">
    <source>
        <dbReference type="SAM" id="MobiDB-lite"/>
    </source>
</evidence>
<proteinExistence type="predicted"/>
<name>A0AAN7T5X2_9EURO</name>
<sequence>MPGKYSHSVVLADYSTRGLIVLPPDQHDKYLESAPKPQKKPHHEQQRPRSAQAIYKPPTSTVEGWESLLAEKPNVSLSTDTTPLRVQANISTGHHETRPQASRDLRYYERLSYSSPAVNVVRPPETKTAYQRQQQRVGAASQVHDRQRAYNDITVPEAKSQRSSPAARLLGSALWEAKPNAILREPTKLLKKQRPQSAVPVSHKFMVDQSRVVVSSKEVVRAKTRNSFVGDENQLASLTDPNQATDTVAEIKRNRGEGTLTPDIWRCPLPDSQDVSNGSGRTTPEIWRCEGKPSTNLKTKPAPVKALQISKIASTHIQPTEISRVSSAESKGSQDTRIWAPCPILEEPNFDGFLDTEVTPPSDYFEVPKVFLGHRRDSSTNLILPIQRPESREGPRAQTRSGSPITVHSLAGSPPARNRNTPSMTTASSATASTWGVRTDSSASSFSASNGYSQSSTSRKRDGARSPVGSSAFDHKLYLPEIHEDRGFSPSIFEDREGERGASRTEFDLEGSIGQIASGKDMVFDNDTASEFSAALPPPISRFKDEEDEFNANMAKLFGESGDYMAMQKGDQGYRRQSLLPRKSKGLFSMFRSKA</sequence>